<dbReference type="InterPro" id="IPR002156">
    <property type="entry name" value="RNaseH_domain"/>
</dbReference>
<feature type="domain" description="RNase H type-1" evidence="2">
    <location>
        <begin position="32"/>
        <end position="175"/>
    </location>
</feature>
<dbReference type="InterPro" id="IPR012337">
    <property type="entry name" value="RNaseH-like_sf"/>
</dbReference>
<sequence length="274" mass="31079">MESLYPFPEDIIIEDRPTAHDYGDTMSYRGPIDRCLVMWVDGKKAERLAASAVSYLDIPTEHWIDSATINTLYLGAKYSLEAEFIAIKEAFRIAHERTEDFDRLIILSDCQSILKGLRNASKFRSSITSELVDELFFYANSFYDSGVTVEIRWVPAHSFVAGNERVDEVATHVRRSAQRILTQEAPSRFVKDLTLTSLSMESIYEALFGEGIFGYQDEETSSYDGGMMEDGVLDSDFEISDQILQSWESSSIDAPTEISTPERPSKKRKRDDSV</sequence>
<evidence type="ECO:0000256" key="1">
    <source>
        <dbReference type="SAM" id="MobiDB-lite"/>
    </source>
</evidence>
<dbReference type="OrthoDB" id="3926137at2759"/>
<dbReference type="STRING" id="1448308.A0A2T2N4A1"/>
<dbReference type="Gene3D" id="3.30.420.10">
    <property type="entry name" value="Ribonuclease H-like superfamily/Ribonuclease H"/>
    <property type="match status" value="1"/>
</dbReference>
<feature type="compositionally biased region" description="Basic residues" evidence="1">
    <location>
        <begin position="265"/>
        <end position="274"/>
    </location>
</feature>
<evidence type="ECO:0000259" key="2">
    <source>
        <dbReference type="PROSITE" id="PS50879"/>
    </source>
</evidence>
<protein>
    <recommendedName>
        <fullName evidence="2">RNase H type-1 domain-containing protein</fullName>
    </recommendedName>
</protein>
<feature type="region of interest" description="Disordered" evidence="1">
    <location>
        <begin position="247"/>
        <end position="274"/>
    </location>
</feature>
<dbReference type="Pfam" id="PF00075">
    <property type="entry name" value="RNase_H"/>
    <property type="match status" value="1"/>
</dbReference>
<dbReference type="GO" id="GO:0003676">
    <property type="term" value="F:nucleic acid binding"/>
    <property type="evidence" value="ECO:0007669"/>
    <property type="project" value="InterPro"/>
</dbReference>
<evidence type="ECO:0000313" key="4">
    <source>
        <dbReference type="Proteomes" id="UP000240883"/>
    </source>
</evidence>
<proteinExistence type="predicted"/>
<keyword evidence="4" id="KW-1185">Reference proteome</keyword>
<dbReference type="Proteomes" id="UP000240883">
    <property type="component" value="Unassembled WGS sequence"/>
</dbReference>
<dbReference type="GO" id="GO:0004523">
    <property type="term" value="F:RNA-DNA hybrid ribonuclease activity"/>
    <property type="evidence" value="ECO:0007669"/>
    <property type="project" value="InterPro"/>
</dbReference>
<accession>A0A2T2N4A1</accession>
<dbReference type="EMBL" id="KZ678150">
    <property type="protein sequence ID" value="PSN60209.1"/>
    <property type="molecule type" value="Genomic_DNA"/>
</dbReference>
<dbReference type="InterPro" id="IPR036397">
    <property type="entry name" value="RNaseH_sf"/>
</dbReference>
<dbReference type="PROSITE" id="PS50879">
    <property type="entry name" value="RNASE_H_1"/>
    <property type="match status" value="1"/>
</dbReference>
<feature type="compositionally biased region" description="Polar residues" evidence="1">
    <location>
        <begin position="247"/>
        <end position="259"/>
    </location>
</feature>
<dbReference type="SUPFAM" id="SSF53098">
    <property type="entry name" value="Ribonuclease H-like"/>
    <property type="match status" value="1"/>
</dbReference>
<gene>
    <name evidence="3" type="ORF">BS50DRAFT_593982</name>
</gene>
<reference evidence="3 4" key="1">
    <citation type="journal article" date="2018" name="Front. Microbiol.">
        <title>Genome-Wide Analysis of Corynespora cassiicola Leaf Fall Disease Putative Effectors.</title>
        <authorList>
            <person name="Lopez D."/>
            <person name="Ribeiro S."/>
            <person name="Label P."/>
            <person name="Fumanal B."/>
            <person name="Venisse J.S."/>
            <person name="Kohler A."/>
            <person name="de Oliveira R.R."/>
            <person name="Labutti K."/>
            <person name="Lipzen A."/>
            <person name="Lail K."/>
            <person name="Bauer D."/>
            <person name="Ohm R.A."/>
            <person name="Barry K.W."/>
            <person name="Spatafora J."/>
            <person name="Grigoriev I.V."/>
            <person name="Martin F.M."/>
            <person name="Pujade-Renaud V."/>
        </authorList>
    </citation>
    <scope>NUCLEOTIDE SEQUENCE [LARGE SCALE GENOMIC DNA]</scope>
    <source>
        <strain evidence="3 4">Philippines</strain>
    </source>
</reference>
<organism evidence="3 4">
    <name type="scientific">Corynespora cassiicola Philippines</name>
    <dbReference type="NCBI Taxonomy" id="1448308"/>
    <lineage>
        <taxon>Eukaryota</taxon>
        <taxon>Fungi</taxon>
        <taxon>Dikarya</taxon>
        <taxon>Ascomycota</taxon>
        <taxon>Pezizomycotina</taxon>
        <taxon>Dothideomycetes</taxon>
        <taxon>Pleosporomycetidae</taxon>
        <taxon>Pleosporales</taxon>
        <taxon>Corynesporascaceae</taxon>
        <taxon>Corynespora</taxon>
    </lineage>
</organism>
<dbReference type="AlphaFoldDB" id="A0A2T2N4A1"/>
<dbReference type="CDD" id="cd09276">
    <property type="entry name" value="Rnase_HI_RT_non_LTR"/>
    <property type="match status" value="1"/>
</dbReference>
<name>A0A2T2N4A1_CORCC</name>
<evidence type="ECO:0000313" key="3">
    <source>
        <dbReference type="EMBL" id="PSN60209.1"/>
    </source>
</evidence>